<dbReference type="InterPro" id="IPR023562">
    <property type="entry name" value="ClpP/TepA"/>
</dbReference>
<dbReference type="EMBL" id="MGFQ01000007">
    <property type="protein sequence ID" value="OGM10501.1"/>
    <property type="molecule type" value="Genomic_DNA"/>
</dbReference>
<comment type="caution">
    <text evidence="4">The sequence shown here is derived from an EMBL/GenBank/DDBJ whole genome shotgun (WGS) entry which is preliminary data.</text>
</comment>
<protein>
    <recommendedName>
        <fullName evidence="6">ATP-dependent Clp protease proteolytic subunit</fullName>
    </recommendedName>
</protein>
<keyword evidence="1" id="KW-0645">Protease</keyword>
<dbReference type="GO" id="GO:0006515">
    <property type="term" value="P:protein quality control for misfolded or incompletely synthesized proteins"/>
    <property type="evidence" value="ECO:0007669"/>
    <property type="project" value="TreeGrafter"/>
</dbReference>
<evidence type="ECO:0000313" key="5">
    <source>
        <dbReference type="Proteomes" id="UP000176939"/>
    </source>
</evidence>
<dbReference type="PANTHER" id="PTHR10381">
    <property type="entry name" value="ATP-DEPENDENT CLP PROTEASE PROTEOLYTIC SUBUNIT"/>
    <property type="match status" value="1"/>
</dbReference>
<sequence length="223" mass="25166">MKKVIRSVVVGILLFLVLGLAPIAKADDIQRGVFVPLPRGVYFTNSTLYLTVQYIDYGSLTEVFNTVSVLRYDKIVIDLFSYGGSVFDAIGMIGLIEQQERQGVTVEIRARGIVASAGLIIMMSGSPGHRFLDRNAFIMFHEMSKFKYFTVESVSDEEQNASISRKIQDSINLFIIAKTKMTKEELSLKIIKRELWCTAREAVEYGFADKIIGEPYQQGEERK</sequence>
<dbReference type="Proteomes" id="UP000176939">
    <property type="component" value="Unassembled WGS sequence"/>
</dbReference>
<evidence type="ECO:0000313" key="4">
    <source>
        <dbReference type="EMBL" id="OGM10501.1"/>
    </source>
</evidence>
<accession>A0A1F7X697</accession>
<gene>
    <name evidence="4" type="ORF">A2Z67_02770</name>
</gene>
<dbReference type="AlphaFoldDB" id="A0A1F7X697"/>
<organism evidence="4 5">
    <name type="scientific">Candidatus Woesebacteria bacterium RBG_13_36_22</name>
    <dbReference type="NCBI Taxonomy" id="1802478"/>
    <lineage>
        <taxon>Bacteria</taxon>
        <taxon>Candidatus Woeseibacteriota</taxon>
    </lineage>
</organism>
<dbReference type="Gene3D" id="3.90.226.10">
    <property type="entry name" value="2-enoyl-CoA Hydratase, Chain A, domain 1"/>
    <property type="match status" value="1"/>
</dbReference>
<proteinExistence type="predicted"/>
<reference evidence="4 5" key="1">
    <citation type="journal article" date="2016" name="Nat. Commun.">
        <title>Thousands of microbial genomes shed light on interconnected biogeochemical processes in an aquifer system.</title>
        <authorList>
            <person name="Anantharaman K."/>
            <person name="Brown C.T."/>
            <person name="Hug L.A."/>
            <person name="Sharon I."/>
            <person name="Castelle C.J."/>
            <person name="Probst A.J."/>
            <person name="Thomas B.C."/>
            <person name="Singh A."/>
            <person name="Wilkins M.J."/>
            <person name="Karaoz U."/>
            <person name="Brodie E.L."/>
            <person name="Williams K.H."/>
            <person name="Hubbard S.S."/>
            <person name="Banfield J.F."/>
        </authorList>
    </citation>
    <scope>NUCLEOTIDE SEQUENCE [LARGE SCALE GENOMIC DNA]</scope>
</reference>
<dbReference type="GO" id="GO:0009368">
    <property type="term" value="C:endopeptidase Clp complex"/>
    <property type="evidence" value="ECO:0007669"/>
    <property type="project" value="TreeGrafter"/>
</dbReference>
<evidence type="ECO:0000256" key="2">
    <source>
        <dbReference type="ARBA" id="ARBA00022801"/>
    </source>
</evidence>
<dbReference type="PANTHER" id="PTHR10381:SF70">
    <property type="entry name" value="ATP-DEPENDENT CLP PROTEASE PROTEOLYTIC SUBUNIT"/>
    <property type="match status" value="1"/>
</dbReference>
<dbReference type="GO" id="GO:0051117">
    <property type="term" value="F:ATPase binding"/>
    <property type="evidence" value="ECO:0007669"/>
    <property type="project" value="TreeGrafter"/>
</dbReference>
<evidence type="ECO:0008006" key="6">
    <source>
        <dbReference type="Google" id="ProtNLM"/>
    </source>
</evidence>
<dbReference type="GO" id="GO:0004176">
    <property type="term" value="F:ATP-dependent peptidase activity"/>
    <property type="evidence" value="ECO:0007669"/>
    <property type="project" value="TreeGrafter"/>
</dbReference>
<evidence type="ECO:0000256" key="1">
    <source>
        <dbReference type="ARBA" id="ARBA00022670"/>
    </source>
</evidence>
<dbReference type="GO" id="GO:0004252">
    <property type="term" value="F:serine-type endopeptidase activity"/>
    <property type="evidence" value="ECO:0007669"/>
    <property type="project" value="TreeGrafter"/>
</dbReference>
<dbReference type="InterPro" id="IPR029045">
    <property type="entry name" value="ClpP/crotonase-like_dom_sf"/>
</dbReference>
<dbReference type="SUPFAM" id="SSF52096">
    <property type="entry name" value="ClpP/crotonase"/>
    <property type="match status" value="1"/>
</dbReference>
<evidence type="ECO:0000256" key="3">
    <source>
        <dbReference type="ARBA" id="ARBA00022825"/>
    </source>
</evidence>
<name>A0A1F7X697_9BACT</name>
<keyword evidence="3" id="KW-0720">Serine protease</keyword>
<dbReference type="Pfam" id="PF00574">
    <property type="entry name" value="CLP_protease"/>
    <property type="match status" value="1"/>
</dbReference>
<keyword evidence="2" id="KW-0378">Hydrolase</keyword>